<accession>A0A9W6BT62</accession>
<feature type="compositionally biased region" description="Low complexity" evidence="1">
    <location>
        <begin position="791"/>
        <end position="802"/>
    </location>
</feature>
<feature type="region of interest" description="Disordered" evidence="1">
    <location>
        <begin position="303"/>
        <end position="328"/>
    </location>
</feature>
<keyword evidence="3" id="KW-1185">Reference proteome</keyword>
<feature type="compositionally biased region" description="Gly residues" evidence="1">
    <location>
        <begin position="735"/>
        <end position="746"/>
    </location>
</feature>
<evidence type="ECO:0000313" key="2">
    <source>
        <dbReference type="EMBL" id="GLC57051.1"/>
    </source>
</evidence>
<feature type="compositionally biased region" description="Acidic residues" evidence="1">
    <location>
        <begin position="448"/>
        <end position="467"/>
    </location>
</feature>
<feature type="region of interest" description="Disordered" evidence="1">
    <location>
        <begin position="591"/>
        <end position="615"/>
    </location>
</feature>
<gene>
    <name evidence="2" type="primary">PLEST003213</name>
    <name evidence="2" type="ORF">PLESTB_001177400</name>
</gene>
<feature type="region of interest" description="Disordered" evidence="1">
    <location>
        <begin position="17"/>
        <end position="53"/>
    </location>
</feature>
<feature type="region of interest" description="Disordered" evidence="1">
    <location>
        <begin position="722"/>
        <end position="746"/>
    </location>
</feature>
<protein>
    <submittedName>
        <fullName evidence="2">Uncharacterized protein</fullName>
    </submittedName>
</protein>
<dbReference type="PANTHER" id="PTHR40903">
    <property type="entry name" value="GLYCINE-RICH CELL WALL STRUCTURAL PROTEIN 1-LIKE"/>
    <property type="match status" value="1"/>
</dbReference>
<feature type="compositionally biased region" description="Low complexity" evidence="1">
    <location>
        <begin position="591"/>
        <end position="601"/>
    </location>
</feature>
<dbReference type="Proteomes" id="UP001165080">
    <property type="component" value="Unassembled WGS sequence"/>
</dbReference>
<sequence length="983" mass="99664">MFWLFRLVRILFHRRPRQPPSRVNNPKSKHPPHPEHEDAAPQQPQPAPQPNLPAVLGHIDLEARLRLIEFLGQVGACNLRATCKLARDRVDDLMARAWVDVKPPPMSPAANSGSAGDAARSWWQEQWPLRASWLLRALRRWPRCSTLVLRAEPGGCADLLRPFADTAAAAAAAVASAAGGADGAAAGPGDACGSCAVAEPADCCPYPQVTTLELYSAPPPPPASIGAAAAASAAAGPAATPPRAAAAALTPAFMAALVRLFPNLETLVLRGKWVLLPDGDTGTAGGGSGDDDVERLLSPLARSEPSAQHTARGANTATGQTPAGGGGGGITCAGLRRLELPAGLFPGAHIRSLTQLQHLRLAVPALEAEAATAAQQTRRYPYGDLLAGLPALSRLQSLVLSGGPEVPSRELLAALPGSLELMRLEALAPPVPPPVALAAPSTTHSTAADDDEDDGGDDEDMEVDYIDGDGGSDGGDDSAAAAAGDERRTTWQYDYRTGQLRMAPSSVDWAPLVDGWKPLAEHLALSPTAAAATAQRPGSIREVFVNSTMMLANRRSLEPFLPELLSLLQPPSPSPPLLSAAAGGAAAAAERPAARDGAFASSPPPPPPAAPQPPTRLRLRHVDLIGFGQDAVLLRLLSGGGRGGVSVSIDSLEVFADGYAAAAGGGFPGGGGGAAAATPRHLHVRDLPALLRGMALAVPEPACLPRNLMITVSGGLVCGGSEDAEAGSTSTTAISGGGGGGGGGGGRPKWRFAAELAEALALWPPLRVLEVFQNPREGGQLASAGLGFEPGSGSDSSAARSSQQPFSAGSAGGGGAGEEDPFSRAFGTPSQVGELVRVLFGALAEDDGDAGAGGCGTSESPTSTCRLQLGPARPARLEAIALELVAKLPPDVCLQVMGADGQAMPFAGLGDGAAGAPGGSVTRGSPGDGSGGGGGFGGDGGGAEDEREALRGMARAAAGWHWFCVGRRGVGDGWLLLHCEPVG</sequence>
<feature type="region of interest" description="Disordered" evidence="1">
    <location>
        <begin position="915"/>
        <end position="945"/>
    </location>
</feature>
<organism evidence="2 3">
    <name type="scientific">Pleodorina starrii</name>
    <dbReference type="NCBI Taxonomy" id="330485"/>
    <lineage>
        <taxon>Eukaryota</taxon>
        <taxon>Viridiplantae</taxon>
        <taxon>Chlorophyta</taxon>
        <taxon>core chlorophytes</taxon>
        <taxon>Chlorophyceae</taxon>
        <taxon>CS clade</taxon>
        <taxon>Chlamydomonadales</taxon>
        <taxon>Volvocaceae</taxon>
        <taxon>Pleodorina</taxon>
    </lineage>
</organism>
<name>A0A9W6BT62_9CHLO</name>
<dbReference type="AlphaFoldDB" id="A0A9W6BT62"/>
<feature type="compositionally biased region" description="Gly residues" evidence="1">
    <location>
        <begin position="926"/>
        <end position="941"/>
    </location>
</feature>
<dbReference type="EMBL" id="BRXU01000017">
    <property type="protein sequence ID" value="GLC57051.1"/>
    <property type="molecule type" value="Genomic_DNA"/>
</dbReference>
<reference evidence="2 3" key="1">
    <citation type="journal article" date="2023" name="Commun. Biol.">
        <title>Reorganization of the ancestral sex-determining regions during the evolution of trioecy in Pleodorina starrii.</title>
        <authorList>
            <person name="Takahashi K."/>
            <person name="Suzuki S."/>
            <person name="Kawai-Toyooka H."/>
            <person name="Yamamoto K."/>
            <person name="Hamaji T."/>
            <person name="Ootsuki R."/>
            <person name="Yamaguchi H."/>
            <person name="Kawachi M."/>
            <person name="Higashiyama T."/>
            <person name="Nozaki H."/>
        </authorList>
    </citation>
    <scope>NUCLEOTIDE SEQUENCE [LARGE SCALE GENOMIC DNA]</scope>
    <source>
        <strain evidence="2 3">NIES-4479</strain>
    </source>
</reference>
<feature type="compositionally biased region" description="Pro residues" evidence="1">
    <location>
        <begin position="602"/>
        <end position="614"/>
    </location>
</feature>
<comment type="caution">
    <text evidence="2">The sequence shown here is derived from an EMBL/GenBank/DDBJ whole genome shotgun (WGS) entry which is preliminary data.</text>
</comment>
<proteinExistence type="predicted"/>
<feature type="region of interest" description="Disordered" evidence="1">
    <location>
        <begin position="782"/>
        <end position="827"/>
    </location>
</feature>
<evidence type="ECO:0000313" key="3">
    <source>
        <dbReference type="Proteomes" id="UP001165080"/>
    </source>
</evidence>
<evidence type="ECO:0000256" key="1">
    <source>
        <dbReference type="SAM" id="MobiDB-lite"/>
    </source>
</evidence>
<dbReference type="PANTHER" id="PTHR40903:SF1">
    <property type="entry name" value="HYPHALLY REGULATED CELL WALL PROTEIN 3"/>
    <property type="match status" value="1"/>
</dbReference>
<feature type="region of interest" description="Disordered" evidence="1">
    <location>
        <begin position="432"/>
        <end position="486"/>
    </location>
</feature>